<dbReference type="GO" id="GO:0009966">
    <property type="term" value="P:regulation of signal transduction"/>
    <property type="evidence" value="ECO:0007669"/>
    <property type="project" value="InterPro"/>
</dbReference>
<dbReference type="PANTHER" id="PTHR10822">
    <property type="entry name" value="GLYPICAN"/>
    <property type="match status" value="1"/>
</dbReference>
<dbReference type="WBParaSite" id="ECPE_0001263701-mRNA-1">
    <property type="protein sequence ID" value="ECPE_0001263701-mRNA-1"/>
    <property type="gene ID" value="ECPE_0001263701"/>
</dbReference>
<keyword evidence="8" id="KW-0325">Glycoprotein</keyword>
<keyword evidence="9" id="KW-0357">Heparan sulfate</keyword>
<evidence type="ECO:0000256" key="4">
    <source>
        <dbReference type="ARBA" id="ARBA00022622"/>
    </source>
</evidence>
<dbReference type="PANTHER" id="PTHR10822:SF29">
    <property type="entry name" value="DIVISION ABNORMALLY DELAYED PROTEIN"/>
    <property type="match status" value="1"/>
</dbReference>
<keyword evidence="10" id="KW-0449">Lipoprotein</keyword>
<evidence type="ECO:0000256" key="1">
    <source>
        <dbReference type="ARBA" id="ARBA00004609"/>
    </source>
</evidence>
<dbReference type="EMBL" id="UZAN01053226">
    <property type="protein sequence ID" value="VDP89873.1"/>
    <property type="molecule type" value="Genomic_DNA"/>
</dbReference>
<keyword evidence="7" id="KW-0472">Membrane</keyword>
<dbReference type="GO" id="GO:0005576">
    <property type="term" value="C:extracellular region"/>
    <property type="evidence" value="ECO:0007669"/>
    <property type="project" value="TreeGrafter"/>
</dbReference>
<dbReference type="OrthoDB" id="10010764at2759"/>
<dbReference type="GO" id="GO:0009986">
    <property type="term" value="C:cell surface"/>
    <property type="evidence" value="ECO:0007669"/>
    <property type="project" value="TreeGrafter"/>
</dbReference>
<evidence type="ECO:0000256" key="5">
    <source>
        <dbReference type="ARBA" id="ARBA00022729"/>
    </source>
</evidence>
<comment type="similarity">
    <text evidence="2 11">Belongs to the glypican family.</text>
</comment>
<evidence type="ECO:0000313" key="12">
    <source>
        <dbReference type="EMBL" id="VDP89873.1"/>
    </source>
</evidence>
<dbReference type="Pfam" id="PF01153">
    <property type="entry name" value="Glypican"/>
    <property type="match status" value="1"/>
</dbReference>
<keyword evidence="6" id="KW-0654">Proteoglycan</keyword>
<evidence type="ECO:0000256" key="2">
    <source>
        <dbReference type="ARBA" id="ARBA00010260"/>
    </source>
</evidence>
<reference evidence="14" key="1">
    <citation type="submission" date="2016-06" db="UniProtKB">
        <authorList>
            <consortium name="WormBaseParasite"/>
        </authorList>
    </citation>
    <scope>IDENTIFICATION</scope>
</reference>
<evidence type="ECO:0000256" key="10">
    <source>
        <dbReference type="ARBA" id="ARBA00023288"/>
    </source>
</evidence>
<keyword evidence="3" id="KW-1003">Cell membrane</keyword>
<protein>
    <submittedName>
        <fullName evidence="14">Glypican-6</fullName>
    </submittedName>
</protein>
<evidence type="ECO:0000256" key="11">
    <source>
        <dbReference type="RuleBase" id="RU003518"/>
    </source>
</evidence>
<proteinExistence type="inferred from homology"/>
<dbReference type="AlphaFoldDB" id="A0A183B066"/>
<evidence type="ECO:0000313" key="14">
    <source>
        <dbReference type="WBParaSite" id="ECPE_0001263701-mRNA-1"/>
    </source>
</evidence>
<evidence type="ECO:0000256" key="9">
    <source>
        <dbReference type="ARBA" id="ARBA00023207"/>
    </source>
</evidence>
<sequence length="481" mass="54935">MIALDSSFQNSYGYNYQKNKDFFVCFFENLESYMLGKRQNLSTLVDDFFHELLIRIVRLLLFAKSSRDLAKADCVSLELEKQNPFDRIPEGIKRMAIRAFPPARMTANALLVGSEVISAILKEMELSRSCLIDWMKLRYCNFCFGEADVRICPESCRSQISDCMNEYHALDEPWTQFIDHLLAVIDRLRGSDSFPQVNRPLQIHITDAIMSFQRLFSRIDLSYLSVRSLFSNLDEIFCSSQLLRDAQSSGKPSSKCWNGKFVSIHNSPRKFLSKVSSLNPTVTRLITRLRNVTQMLHSILKFDGDPDFMPIDDPVLEDRIQTLWNSQSRNCIPHSDVSLTMVTNVSVGSLSGIESGPEISVTDGSGYVPWHDSDSSLLPQTNIISADFDPNHGLLHNQNFETSLDDEDYLVHYPDRANQKIELKYFRGSACCHDNSSGVCYCTDQSLALDREVNLRDRTLILRQDTVSHEAVNNHIDLWFS</sequence>
<dbReference type="InterPro" id="IPR001863">
    <property type="entry name" value="Glypican"/>
</dbReference>
<reference evidence="12 13" key="2">
    <citation type="submission" date="2018-11" db="EMBL/GenBank/DDBJ databases">
        <authorList>
            <consortium name="Pathogen Informatics"/>
        </authorList>
    </citation>
    <scope>NUCLEOTIDE SEQUENCE [LARGE SCALE GENOMIC DNA]</scope>
    <source>
        <strain evidence="12 13">Egypt</strain>
    </source>
</reference>
<evidence type="ECO:0000256" key="6">
    <source>
        <dbReference type="ARBA" id="ARBA00022974"/>
    </source>
</evidence>
<accession>A0A183B066</accession>
<evidence type="ECO:0000256" key="7">
    <source>
        <dbReference type="ARBA" id="ARBA00023136"/>
    </source>
</evidence>
<name>A0A183B066_9TREM</name>
<evidence type="ECO:0000256" key="8">
    <source>
        <dbReference type="ARBA" id="ARBA00023180"/>
    </source>
</evidence>
<organism evidence="14">
    <name type="scientific">Echinostoma caproni</name>
    <dbReference type="NCBI Taxonomy" id="27848"/>
    <lineage>
        <taxon>Eukaryota</taxon>
        <taxon>Metazoa</taxon>
        <taxon>Spiralia</taxon>
        <taxon>Lophotrochozoa</taxon>
        <taxon>Platyhelminthes</taxon>
        <taxon>Trematoda</taxon>
        <taxon>Digenea</taxon>
        <taxon>Plagiorchiida</taxon>
        <taxon>Echinostomata</taxon>
        <taxon>Echinostomatoidea</taxon>
        <taxon>Echinostomatidae</taxon>
        <taxon>Echinostoma</taxon>
    </lineage>
</organism>
<dbReference type="GO" id="GO:0016477">
    <property type="term" value="P:cell migration"/>
    <property type="evidence" value="ECO:0007669"/>
    <property type="project" value="TreeGrafter"/>
</dbReference>
<dbReference type="Proteomes" id="UP000272942">
    <property type="component" value="Unassembled WGS sequence"/>
</dbReference>
<evidence type="ECO:0000256" key="3">
    <source>
        <dbReference type="ARBA" id="ARBA00022475"/>
    </source>
</evidence>
<keyword evidence="5" id="KW-0732">Signal</keyword>
<keyword evidence="4" id="KW-0336">GPI-anchor</keyword>
<comment type="subcellular location">
    <subcellularLocation>
        <location evidence="1">Cell membrane</location>
        <topology evidence="1">Lipid-anchor</topology>
        <topology evidence="1">GPI-anchor</topology>
    </subcellularLocation>
</comment>
<dbReference type="GO" id="GO:0005886">
    <property type="term" value="C:plasma membrane"/>
    <property type="evidence" value="ECO:0007669"/>
    <property type="project" value="UniProtKB-SubCell"/>
</dbReference>
<evidence type="ECO:0000313" key="13">
    <source>
        <dbReference type="Proteomes" id="UP000272942"/>
    </source>
</evidence>
<gene>
    <name evidence="12" type="ORF">ECPE_LOCUS12601</name>
</gene>
<dbReference type="GO" id="GO:0098552">
    <property type="term" value="C:side of membrane"/>
    <property type="evidence" value="ECO:0007669"/>
    <property type="project" value="UniProtKB-KW"/>
</dbReference>
<dbReference type="GO" id="GO:1905475">
    <property type="term" value="P:regulation of protein localization to membrane"/>
    <property type="evidence" value="ECO:0007669"/>
    <property type="project" value="TreeGrafter"/>
</dbReference>
<keyword evidence="13" id="KW-1185">Reference proteome</keyword>